<dbReference type="NCBIfam" id="TIGR02794">
    <property type="entry name" value="tolA_full"/>
    <property type="match status" value="1"/>
</dbReference>
<dbReference type="Gene3D" id="3.30.1150.10">
    <property type="match status" value="1"/>
</dbReference>
<evidence type="ECO:0000256" key="1">
    <source>
        <dbReference type="SAM" id="MobiDB-lite"/>
    </source>
</evidence>
<keyword evidence="2" id="KW-1133">Transmembrane helix</keyword>
<name>A0A8J2U4V4_9GAMM</name>
<keyword evidence="4" id="KW-1185">Reference proteome</keyword>
<sequence length="302" mass="34643">MKLGPFSKYIGLSALVHVGIVALLSISMSMTPKPKIQPQPQGQPIQAVTIDQSRIDEQVKRIKADKERKRLAEKKRIEELERKLKEVENKRKAEQNRLKKLETERKRKEQEKKAADKAVAEAKKKQKLEAEKARKAEAERKRKEAERKAAEKAAAEAKKKREKEEAERRRKEEERKRKEQEAREQAELERLMQQELEAENQQIGQQRQAQILSEIDKFTALIRATIQRNWLVDSSMAGKQCQLTIRLARDGFVTSVDNGVGDPVVCSSARNAVLKAGTLPMSADPEVNQKMREIRLTVEPNL</sequence>
<dbReference type="GO" id="GO:0016020">
    <property type="term" value="C:membrane"/>
    <property type="evidence" value="ECO:0007669"/>
    <property type="project" value="InterPro"/>
</dbReference>
<proteinExistence type="predicted"/>
<dbReference type="SUPFAM" id="SSF74653">
    <property type="entry name" value="TolA/TonB C-terminal domain"/>
    <property type="match status" value="1"/>
</dbReference>
<evidence type="ECO:0008006" key="5">
    <source>
        <dbReference type="Google" id="ProtNLM"/>
    </source>
</evidence>
<dbReference type="EMBL" id="BMDX01000007">
    <property type="protein sequence ID" value="GGA76377.1"/>
    <property type="molecule type" value="Genomic_DNA"/>
</dbReference>
<evidence type="ECO:0000313" key="4">
    <source>
        <dbReference type="Proteomes" id="UP000619743"/>
    </source>
</evidence>
<dbReference type="Pfam" id="PF06519">
    <property type="entry name" value="TolA"/>
    <property type="match status" value="1"/>
</dbReference>
<dbReference type="RefSeq" id="WP_087506893.1">
    <property type="nucleotide sequence ID" value="NZ_BMDX01000007.1"/>
</dbReference>
<dbReference type="AlphaFoldDB" id="A0A8J2U4V4"/>
<evidence type="ECO:0000256" key="2">
    <source>
        <dbReference type="SAM" id="Phobius"/>
    </source>
</evidence>
<organism evidence="3 4">
    <name type="scientific">Neiella marina</name>
    <dbReference type="NCBI Taxonomy" id="508461"/>
    <lineage>
        <taxon>Bacteria</taxon>
        <taxon>Pseudomonadati</taxon>
        <taxon>Pseudomonadota</taxon>
        <taxon>Gammaproteobacteria</taxon>
        <taxon>Alteromonadales</taxon>
        <taxon>Echinimonadaceae</taxon>
        <taxon>Neiella</taxon>
    </lineage>
</organism>
<comment type="caution">
    <text evidence="3">The sequence shown here is derived from an EMBL/GenBank/DDBJ whole genome shotgun (WGS) entry which is preliminary data.</text>
</comment>
<evidence type="ECO:0000313" key="3">
    <source>
        <dbReference type="EMBL" id="GGA76377.1"/>
    </source>
</evidence>
<keyword evidence="2" id="KW-0472">Membrane</keyword>
<gene>
    <name evidence="3" type="ORF">GCM10011369_17810</name>
</gene>
<dbReference type="GO" id="GO:0043213">
    <property type="term" value="P:bacteriocin transport"/>
    <property type="evidence" value="ECO:0007669"/>
    <property type="project" value="InterPro"/>
</dbReference>
<keyword evidence="2" id="KW-0812">Transmembrane</keyword>
<feature type="transmembrane region" description="Helical" evidence="2">
    <location>
        <begin position="6"/>
        <end position="26"/>
    </location>
</feature>
<feature type="region of interest" description="Disordered" evidence="1">
    <location>
        <begin position="81"/>
        <end position="186"/>
    </location>
</feature>
<dbReference type="OrthoDB" id="6194496at2"/>
<dbReference type="Proteomes" id="UP000619743">
    <property type="component" value="Unassembled WGS sequence"/>
</dbReference>
<accession>A0A8J2U4V4</accession>
<reference evidence="4" key="1">
    <citation type="journal article" date="2019" name="Int. J. Syst. Evol. Microbiol.">
        <title>The Global Catalogue of Microorganisms (GCM) 10K type strain sequencing project: providing services to taxonomists for standard genome sequencing and annotation.</title>
        <authorList>
            <consortium name="The Broad Institute Genomics Platform"/>
            <consortium name="The Broad Institute Genome Sequencing Center for Infectious Disease"/>
            <person name="Wu L."/>
            <person name="Ma J."/>
        </authorList>
    </citation>
    <scope>NUCLEOTIDE SEQUENCE [LARGE SCALE GENOMIC DNA]</scope>
    <source>
        <strain evidence="4">CGMCC 1.10130</strain>
    </source>
</reference>
<dbReference type="GO" id="GO:0019534">
    <property type="term" value="F:toxin transmembrane transporter activity"/>
    <property type="evidence" value="ECO:0007669"/>
    <property type="project" value="InterPro"/>
</dbReference>
<dbReference type="InterPro" id="IPR014161">
    <property type="entry name" value="Tol-Pal_TolA"/>
</dbReference>
<protein>
    <recommendedName>
        <fullName evidence="5">Cell envelope integrity protein TolA</fullName>
    </recommendedName>
</protein>